<keyword evidence="5" id="KW-0804">Transcription</keyword>
<keyword evidence="11" id="KW-1185">Reference proteome</keyword>
<dbReference type="RefSeq" id="WP_049641078.1">
    <property type="nucleotide sequence ID" value="NZ_LFTY01000001.1"/>
</dbReference>
<evidence type="ECO:0000256" key="5">
    <source>
        <dbReference type="ARBA" id="ARBA00023163"/>
    </source>
</evidence>
<dbReference type="STRING" id="1675527.AIOL_000083"/>
<dbReference type="PATRIC" id="fig|1675527.3.peg.104"/>
<evidence type="ECO:0000256" key="4">
    <source>
        <dbReference type="ARBA" id="ARBA00023125"/>
    </source>
</evidence>
<dbReference type="Pfam" id="PF00486">
    <property type="entry name" value="Trans_reg_C"/>
    <property type="match status" value="1"/>
</dbReference>
<dbReference type="SMART" id="SM00448">
    <property type="entry name" value="REC"/>
    <property type="match status" value="1"/>
</dbReference>
<dbReference type="Pfam" id="PF00072">
    <property type="entry name" value="Response_reg"/>
    <property type="match status" value="1"/>
</dbReference>
<dbReference type="Gene3D" id="1.10.10.10">
    <property type="entry name" value="Winged helix-like DNA-binding domain superfamily/Winged helix DNA-binding domain"/>
    <property type="match status" value="1"/>
</dbReference>
<dbReference type="GO" id="GO:0000976">
    <property type="term" value="F:transcription cis-regulatory region binding"/>
    <property type="evidence" value="ECO:0007669"/>
    <property type="project" value="TreeGrafter"/>
</dbReference>
<keyword evidence="1 6" id="KW-0597">Phosphoprotein</keyword>
<feature type="domain" description="OmpR/PhoB-type" evidence="9">
    <location>
        <begin position="139"/>
        <end position="239"/>
    </location>
</feature>
<dbReference type="PANTHER" id="PTHR48111:SF4">
    <property type="entry name" value="DNA-BINDING DUAL TRANSCRIPTIONAL REGULATOR OMPR"/>
    <property type="match status" value="1"/>
</dbReference>
<dbReference type="PROSITE" id="PS51755">
    <property type="entry name" value="OMPR_PHOB"/>
    <property type="match status" value="1"/>
</dbReference>
<organism evidence="10 11">
    <name type="scientific">Candidatus Rhodobacter oscarellae</name>
    <dbReference type="NCBI Taxonomy" id="1675527"/>
    <lineage>
        <taxon>Bacteria</taxon>
        <taxon>Pseudomonadati</taxon>
        <taxon>Pseudomonadota</taxon>
        <taxon>Alphaproteobacteria</taxon>
        <taxon>Rhodobacterales</taxon>
        <taxon>Rhodobacter group</taxon>
        <taxon>Rhodobacter</taxon>
    </lineage>
</organism>
<name>A0A0J9EDX2_9RHOB</name>
<dbReference type="PROSITE" id="PS50110">
    <property type="entry name" value="RESPONSE_REGULATORY"/>
    <property type="match status" value="1"/>
</dbReference>
<evidence type="ECO:0000256" key="1">
    <source>
        <dbReference type="ARBA" id="ARBA00022553"/>
    </source>
</evidence>
<dbReference type="PANTHER" id="PTHR48111">
    <property type="entry name" value="REGULATOR OF RPOS"/>
    <property type="match status" value="1"/>
</dbReference>
<evidence type="ECO:0000313" key="10">
    <source>
        <dbReference type="EMBL" id="KMW59934.1"/>
    </source>
</evidence>
<dbReference type="InterPro" id="IPR039420">
    <property type="entry name" value="WalR-like"/>
</dbReference>
<dbReference type="InterPro" id="IPR016032">
    <property type="entry name" value="Sig_transdc_resp-reg_C-effctor"/>
</dbReference>
<feature type="DNA-binding region" description="OmpR/PhoB-type" evidence="7">
    <location>
        <begin position="139"/>
        <end position="239"/>
    </location>
</feature>
<evidence type="ECO:0000256" key="3">
    <source>
        <dbReference type="ARBA" id="ARBA00023015"/>
    </source>
</evidence>
<evidence type="ECO:0000259" key="8">
    <source>
        <dbReference type="PROSITE" id="PS50110"/>
    </source>
</evidence>
<dbReference type="InterPro" id="IPR001867">
    <property type="entry name" value="OmpR/PhoB-type_DNA-bd"/>
</dbReference>
<dbReference type="InterPro" id="IPR001789">
    <property type="entry name" value="Sig_transdc_resp-reg_receiver"/>
</dbReference>
<keyword evidence="2" id="KW-0902">Two-component regulatory system</keyword>
<keyword evidence="4 7" id="KW-0238">DNA-binding</keyword>
<sequence length="243" mass="26820">MQKKSPKTILIVDDEAEIRSTLTSYLTGEGFEVEAAADGAEMADCLAQNTVDLVLLDLGLRNESGLDLLKKISAETDIAVVILTGKSDPIERVVGLELGADDYIVKPFLQRELLARINAVLRRAAPRPADIQPPAPSKPRQLRVNNWNLDMQLRLVETNDGTRIDLTGTEFELLAVLANNVGEAMSRDQLSMAALNRAWDPSDRSVDIHIYNLRRKLARTIGQDDSIVTVRNYGYTLAAEVHS</sequence>
<evidence type="ECO:0000256" key="6">
    <source>
        <dbReference type="PROSITE-ProRule" id="PRU00169"/>
    </source>
</evidence>
<protein>
    <submittedName>
        <fullName evidence="10">Two component transcriptional regulator, winged helix family</fullName>
    </submittedName>
</protein>
<accession>A0A0J9EDX2</accession>
<dbReference type="InterPro" id="IPR011006">
    <property type="entry name" value="CheY-like_superfamily"/>
</dbReference>
<dbReference type="SUPFAM" id="SSF46894">
    <property type="entry name" value="C-terminal effector domain of the bipartite response regulators"/>
    <property type="match status" value="1"/>
</dbReference>
<dbReference type="CDD" id="cd00383">
    <property type="entry name" value="trans_reg_C"/>
    <property type="match status" value="1"/>
</dbReference>
<evidence type="ECO:0000259" key="9">
    <source>
        <dbReference type="PROSITE" id="PS51755"/>
    </source>
</evidence>
<dbReference type="SUPFAM" id="SSF52172">
    <property type="entry name" value="CheY-like"/>
    <property type="match status" value="1"/>
</dbReference>
<dbReference type="InterPro" id="IPR036388">
    <property type="entry name" value="WH-like_DNA-bd_sf"/>
</dbReference>
<dbReference type="EMBL" id="LFTY01000001">
    <property type="protein sequence ID" value="KMW59934.1"/>
    <property type="molecule type" value="Genomic_DNA"/>
</dbReference>
<dbReference type="Proteomes" id="UP000037178">
    <property type="component" value="Unassembled WGS sequence"/>
</dbReference>
<feature type="modified residue" description="4-aspartylphosphate" evidence="6">
    <location>
        <position position="57"/>
    </location>
</feature>
<proteinExistence type="predicted"/>
<keyword evidence="3" id="KW-0805">Transcription regulation</keyword>
<dbReference type="Gene3D" id="3.40.50.2300">
    <property type="match status" value="1"/>
</dbReference>
<evidence type="ECO:0000256" key="7">
    <source>
        <dbReference type="PROSITE-ProRule" id="PRU01091"/>
    </source>
</evidence>
<dbReference type="GO" id="GO:0032993">
    <property type="term" value="C:protein-DNA complex"/>
    <property type="evidence" value="ECO:0007669"/>
    <property type="project" value="TreeGrafter"/>
</dbReference>
<dbReference type="GO" id="GO:0000156">
    <property type="term" value="F:phosphorelay response regulator activity"/>
    <property type="evidence" value="ECO:0007669"/>
    <property type="project" value="TreeGrafter"/>
</dbReference>
<gene>
    <name evidence="10" type="ORF">AIOL_000083</name>
</gene>
<comment type="caution">
    <text evidence="10">The sequence shown here is derived from an EMBL/GenBank/DDBJ whole genome shotgun (WGS) entry which is preliminary data.</text>
</comment>
<dbReference type="AlphaFoldDB" id="A0A0J9EDX2"/>
<dbReference type="Gene3D" id="6.10.250.690">
    <property type="match status" value="1"/>
</dbReference>
<feature type="domain" description="Response regulatory" evidence="8">
    <location>
        <begin position="8"/>
        <end position="121"/>
    </location>
</feature>
<dbReference type="OrthoDB" id="9802426at2"/>
<reference evidence="10 11" key="1">
    <citation type="submission" date="2015-06" db="EMBL/GenBank/DDBJ databases">
        <title>Draft genome sequence of an Alphaproteobacteria species associated to the Mediterranean sponge Oscarella lobularis.</title>
        <authorList>
            <person name="Jourda C."/>
            <person name="Santini S."/>
            <person name="Claverie J.-M."/>
        </authorList>
    </citation>
    <scope>NUCLEOTIDE SEQUENCE [LARGE SCALE GENOMIC DNA]</scope>
    <source>
        <strain evidence="10">IGS</strain>
    </source>
</reference>
<evidence type="ECO:0000313" key="11">
    <source>
        <dbReference type="Proteomes" id="UP000037178"/>
    </source>
</evidence>
<dbReference type="SMART" id="SM00862">
    <property type="entry name" value="Trans_reg_C"/>
    <property type="match status" value="1"/>
</dbReference>
<evidence type="ECO:0000256" key="2">
    <source>
        <dbReference type="ARBA" id="ARBA00023012"/>
    </source>
</evidence>
<dbReference type="GO" id="GO:0006355">
    <property type="term" value="P:regulation of DNA-templated transcription"/>
    <property type="evidence" value="ECO:0007669"/>
    <property type="project" value="InterPro"/>
</dbReference>
<dbReference type="GO" id="GO:0005829">
    <property type="term" value="C:cytosol"/>
    <property type="evidence" value="ECO:0007669"/>
    <property type="project" value="TreeGrafter"/>
</dbReference>